<feature type="region of interest" description="Disordered" evidence="1">
    <location>
        <begin position="1"/>
        <end position="51"/>
    </location>
</feature>
<sequence>MNAIPHATTGTGHALSAALPFSVNTRPPRRRERDIGVGYGRSSGYADERRGYAPARPAPVMFRIR</sequence>
<name>A0A3M2HYN2_9GAMM</name>
<organism evidence="2 3">
    <name type="scientific">Solilutibacter pythonis</name>
    <dbReference type="NCBI Taxonomy" id="2483112"/>
    <lineage>
        <taxon>Bacteria</taxon>
        <taxon>Pseudomonadati</taxon>
        <taxon>Pseudomonadota</taxon>
        <taxon>Gammaproteobacteria</taxon>
        <taxon>Lysobacterales</taxon>
        <taxon>Lysobacteraceae</taxon>
        <taxon>Solilutibacter</taxon>
    </lineage>
</organism>
<evidence type="ECO:0000256" key="1">
    <source>
        <dbReference type="SAM" id="MobiDB-lite"/>
    </source>
</evidence>
<comment type="caution">
    <text evidence="2">The sequence shown here is derived from an EMBL/GenBank/DDBJ whole genome shotgun (WGS) entry which is preliminary data.</text>
</comment>
<evidence type="ECO:0000313" key="2">
    <source>
        <dbReference type="EMBL" id="RMH90944.1"/>
    </source>
</evidence>
<dbReference type="OrthoDB" id="6026353at2"/>
<dbReference type="RefSeq" id="WP_122101868.1">
    <property type="nucleotide sequence ID" value="NZ_RFLY01000012.1"/>
</dbReference>
<gene>
    <name evidence="2" type="ORF">EBB59_09210</name>
</gene>
<reference evidence="2 3" key="1">
    <citation type="submission" date="2018-10" db="EMBL/GenBank/DDBJ databases">
        <title>Proposal of Lysobacter pythonis sp. nov. isolated from royal pythons (Python regius).</title>
        <authorList>
            <person name="Hans-Juergen B."/>
            <person name="Huptas C."/>
            <person name="Sandra B."/>
            <person name="Igor L."/>
            <person name="Joachim S."/>
            <person name="Siegfried S."/>
            <person name="Mareike W."/>
            <person name="Peter K."/>
        </authorList>
    </citation>
    <scope>NUCLEOTIDE SEQUENCE [LARGE SCALE GENOMIC DNA]</scope>
    <source>
        <strain evidence="2 3">4284/11</strain>
    </source>
</reference>
<dbReference type="AlphaFoldDB" id="A0A3M2HYN2"/>
<accession>A0A3M2HYN2</accession>
<proteinExistence type="predicted"/>
<keyword evidence="3" id="KW-1185">Reference proteome</keyword>
<dbReference type="EMBL" id="RFLY01000012">
    <property type="protein sequence ID" value="RMH90944.1"/>
    <property type="molecule type" value="Genomic_DNA"/>
</dbReference>
<dbReference type="Proteomes" id="UP000275012">
    <property type="component" value="Unassembled WGS sequence"/>
</dbReference>
<protein>
    <submittedName>
        <fullName evidence="2">Uncharacterized protein</fullName>
    </submittedName>
</protein>
<evidence type="ECO:0000313" key="3">
    <source>
        <dbReference type="Proteomes" id="UP000275012"/>
    </source>
</evidence>